<comment type="similarity">
    <text evidence="3">Belongs to the P-Pant transferase superfamily. EntD family.</text>
</comment>
<feature type="binding site" evidence="13">
    <location>
        <position position="132"/>
    </location>
    <ligand>
        <name>Mg(2+)</name>
        <dbReference type="ChEBI" id="CHEBI:18420"/>
    </ligand>
</feature>
<evidence type="ECO:0000256" key="3">
    <source>
        <dbReference type="ARBA" id="ARBA00008342"/>
    </source>
</evidence>
<feature type="binding site" evidence="13">
    <location>
        <position position="130"/>
    </location>
    <ligand>
        <name>Mg(2+)</name>
        <dbReference type="ChEBI" id="CHEBI:18420"/>
    </ligand>
</feature>
<evidence type="ECO:0000256" key="8">
    <source>
        <dbReference type="ARBA" id="ARBA00029894"/>
    </source>
</evidence>
<dbReference type="GO" id="GO:0000287">
    <property type="term" value="F:magnesium ion binding"/>
    <property type="evidence" value="ECO:0007669"/>
    <property type="project" value="InterPro"/>
</dbReference>
<name>A0AA87Y727_9BURK</name>
<feature type="binding site" evidence="12">
    <location>
        <position position="176"/>
    </location>
    <ligand>
        <name>CoA</name>
        <dbReference type="ChEBI" id="CHEBI:57287"/>
    </ligand>
</feature>
<comment type="catalytic activity">
    <reaction evidence="10">
        <text>apo-[aryl-carrier protein] + CoA = holo-[aryl-carrier protein] + adenosine 3',5'-bisphosphate + H(+)</text>
        <dbReference type="Rhea" id="RHEA:48404"/>
        <dbReference type="Rhea" id="RHEA-COMP:15903"/>
        <dbReference type="Rhea" id="RHEA-COMP:17557"/>
        <dbReference type="ChEBI" id="CHEBI:15378"/>
        <dbReference type="ChEBI" id="CHEBI:29999"/>
        <dbReference type="ChEBI" id="CHEBI:57287"/>
        <dbReference type="ChEBI" id="CHEBI:58343"/>
        <dbReference type="ChEBI" id="CHEBI:64479"/>
    </reaction>
</comment>
<dbReference type="SUPFAM" id="SSF56214">
    <property type="entry name" value="4'-phosphopantetheinyl transferase"/>
    <property type="match status" value="1"/>
</dbReference>
<comment type="cofactor">
    <cofactor evidence="13">
        <name>Mg(2+)</name>
        <dbReference type="ChEBI" id="CHEBI:18420"/>
    </cofactor>
</comment>
<keyword evidence="7" id="KW-0259">Enterobactin biosynthesis</keyword>
<feature type="binding site" evidence="12">
    <location>
        <position position="72"/>
    </location>
    <ligand>
        <name>CoA</name>
        <dbReference type="ChEBI" id="CHEBI:57287"/>
    </ligand>
</feature>
<comment type="subunit">
    <text evidence="4">EntB, EntD, EntE, and EntF form a multienzyme complex called enterobactin synthase.</text>
</comment>
<feature type="binding site" evidence="13">
    <location>
        <position position="131"/>
    </location>
    <ligand>
        <name>Mg(2+)</name>
        <dbReference type="ChEBI" id="CHEBI:18420"/>
    </ligand>
</feature>
<feature type="domain" description="4'-phosphopantetheinyl transferase" evidence="14">
    <location>
        <begin position="126"/>
        <end position="214"/>
    </location>
</feature>
<feature type="domain" description="4'-phosphopantetheinyl transferase N-terminal" evidence="15">
    <location>
        <begin position="55"/>
        <end position="118"/>
    </location>
</feature>
<evidence type="ECO:0000256" key="9">
    <source>
        <dbReference type="ARBA" id="ARBA00031996"/>
    </source>
</evidence>
<keyword evidence="13" id="KW-0460">Magnesium</keyword>
<evidence type="ECO:0000256" key="11">
    <source>
        <dbReference type="ARBA" id="ARBA00049191"/>
    </source>
</evidence>
<dbReference type="Pfam" id="PF17837">
    <property type="entry name" value="4PPT_N"/>
    <property type="match status" value="1"/>
</dbReference>
<feature type="binding site" evidence="12">
    <location>
        <begin position="108"/>
        <end position="109"/>
    </location>
    <ligand>
        <name>CoA</name>
        <dbReference type="ChEBI" id="CHEBI:57287"/>
    </ligand>
</feature>
<dbReference type="GO" id="GO:0008897">
    <property type="term" value="F:holo-[acyl-carrier-protein] synthase activity"/>
    <property type="evidence" value="ECO:0007669"/>
    <property type="project" value="InterPro"/>
</dbReference>
<dbReference type="InterPro" id="IPR041354">
    <property type="entry name" value="4PPT_N"/>
</dbReference>
<comment type="catalytic activity">
    <reaction evidence="11">
        <text>apo-[peptidyl-carrier protein] + CoA = holo-[peptidyl-carrier protein] + adenosine 3',5'-bisphosphate + H(+)</text>
        <dbReference type="Rhea" id="RHEA:46228"/>
        <dbReference type="Rhea" id="RHEA-COMP:11479"/>
        <dbReference type="Rhea" id="RHEA-COMP:11480"/>
        <dbReference type="ChEBI" id="CHEBI:15378"/>
        <dbReference type="ChEBI" id="CHEBI:29999"/>
        <dbReference type="ChEBI" id="CHEBI:57287"/>
        <dbReference type="ChEBI" id="CHEBI:58343"/>
        <dbReference type="ChEBI" id="CHEBI:64479"/>
    </reaction>
</comment>
<feature type="binding site" evidence="12">
    <location>
        <position position="64"/>
    </location>
    <ligand>
        <name>CoA</name>
        <dbReference type="ChEBI" id="CHEBI:57287"/>
    </ligand>
</feature>
<organism evidence="16 17">
    <name type="scientific">Pseudoduganella plicata</name>
    <dbReference type="NCBI Taxonomy" id="321984"/>
    <lineage>
        <taxon>Bacteria</taxon>
        <taxon>Pseudomonadati</taxon>
        <taxon>Pseudomonadota</taxon>
        <taxon>Betaproteobacteria</taxon>
        <taxon>Burkholderiales</taxon>
        <taxon>Oxalobacteraceae</taxon>
        <taxon>Telluria group</taxon>
        <taxon>Pseudoduganella</taxon>
    </lineage>
</organism>
<protein>
    <recommendedName>
        <fullName evidence="5">Enterobactin synthase component D</fullName>
    </recommendedName>
    <alternativeName>
        <fullName evidence="8">4'-phosphopantetheinyl transferase EntD</fullName>
    </alternativeName>
    <alternativeName>
        <fullName evidence="9">Enterochelin synthase D</fullName>
    </alternativeName>
</protein>
<comment type="caution">
    <text evidence="16">The sequence shown here is derived from an EMBL/GenBank/DDBJ whole genome shotgun (WGS) entry which is preliminary data.</text>
</comment>
<feature type="binding site" evidence="12">
    <location>
        <position position="130"/>
    </location>
    <ligand>
        <name>CoA</name>
        <dbReference type="ChEBI" id="CHEBI:57287"/>
    </ligand>
</feature>
<dbReference type="GO" id="GO:0009366">
    <property type="term" value="C:enterobactin synthetase complex"/>
    <property type="evidence" value="ECO:0007669"/>
    <property type="project" value="InterPro"/>
</dbReference>
<dbReference type="EMBL" id="BMWW01000003">
    <property type="protein sequence ID" value="GGY88556.1"/>
    <property type="molecule type" value="Genomic_DNA"/>
</dbReference>
<evidence type="ECO:0000256" key="4">
    <source>
        <dbReference type="ARBA" id="ARBA00011503"/>
    </source>
</evidence>
<dbReference type="InterPro" id="IPR037143">
    <property type="entry name" value="4-PPantetheinyl_Trfase_dom_sf"/>
</dbReference>
<sequence>MFALILSDMPPFIARPHVLPWPLPDAPTLAVQLIEFTAEAFTPAAFAAHALALPAHIERSVRKRQAEYFHGRLAARHALAAAGLPVTDIGTGTGRQPLWPVGAIGSITHNGRRAGAVALPAGAWHGVGIDIESPATPEQLDSLASLAVSADELRLLGADRDALLPLVFSAKESFYKAAYGAVGRFFDFSAVRVTAIDTDRLTFIVAEPLSPHWAVGTPVQAHWRRLPDGDVLTAVIW</sequence>
<comment type="pathway">
    <text evidence="2">Siderophore biosynthesis; enterobactin biosynthesis.</text>
</comment>
<dbReference type="PRINTS" id="PR01399">
    <property type="entry name" value="ENTSNTHTASED"/>
</dbReference>
<evidence type="ECO:0000256" key="7">
    <source>
        <dbReference type="ARBA" id="ARBA00023191"/>
    </source>
</evidence>
<gene>
    <name evidence="16" type="ORF">GCM10007388_22480</name>
</gene>
<dbReference type="AlphaFoldDB" id="A0AA87Y727"/>
<feature type="binding site" evidence="12">
    <location>
        <position position="172"/>
    </location>
    <ligand>
        <name>CoA</name>
        <dbReference type="ChEBI" id="CHEBI:57287"/>
    </ligand>
</feature>
<evidence type="ECO:0000256" key="2">
    <source>
        <dbReference type="ARBA" id="ARBA00004993"/>
    </source>
</evidence>
<dbReference type="PANTHER" id="PTHR38096:SF1">
    <property type="entry name" value="ENTEROBACTIN SYNTHASE COMPONENT D"/>
    <property type="match status" value="1"/>
</dbReference>
<dbReference type="GO" id="GO:0009239">
    <property type="term" value="P:enterobactin biosynthetic process"/>
    <property type="evidence" value="ECO:0007669"/>
    <property type="project" value="UniProtKB-KW"/>
</dbReference>
<dbReference type="InterPro" id="IPR008278">
    <property type="entry name" value="4-PPantetheinyl_Trfase_dom"/>
</dbReference>
<evidence type="ECO:0000256" key="1">
    <source>
        <dbReference type="ARBA" id="ARBA00003937"/>
    </source>
</evidence>
<evidence type="ECO:0000256" key="5">
    <source>
        <dbReference type="ARBA" id="ARBA00019087"/>
    </source>
</evidence>
<evidence type="ECO:0000256" key="13">
    <source>
        <dbReference type="PIRSR" id="PIRSR603542-2"/>
    </source>
</evidence>
<evidence type="ECO:0000256" key="6">
    <source>
        <dbReference type="ARBA" id="ARBA00022679"/>
    </source>
</evidence>
<dbReference type="PANTHER" id="PTHR38096">
    <property type="entry name" value="ENTEROBACTIN SYNTHASE COMPONENT D"/>
    <property type="match status" value="1"/>
</dbReference>
<dbReference type="InterPro" id="IPR003542">
    <property type="entry name" value="Enbac_synth_compD-like"/>
</dbReference>
<dbReference type="Proteomes" id="UP000619512">
    <property type="component" value="Unassembled WGS sequence"/>
</dbReference>
<evidence type="ECO:0000256" key="10">
    <source>
        <dbReference type="ARBA" id="ARBA00049176"/>
    </source>
</evidence>
<evidence type="ECO:0000259" key="15">
    <source>
        <dbReference type="Pfam" id="PF17837"/>
    </source>
</evidence>
<evidence type="ECO:0000313" key="16">
    <source>
        <dbReference type="EMBL" id="GGY88556.1"/>
    </source>
</evidence>
<proteinExistence type="inferred from homology"/>
<accession>A0AA87Y727</accession>
<evidence type="ECO:0000313" key="17">
    <source>
        <dbReference type="Proteomes" id="UP000619512"/>
    </source>
</evidence>
<dbReference type="GO" id="GO:0005886">
    <property type="term" value="C:plasma membrane"/>
    <property type="evidence" value="ECO:0007669"/>
    <property type="project" value="TreeGrafter"/>
</dbReference>
<reference evidence="16" key="2">
    <citation type="submission" date="2022-12" db="EMBL/GenBank/DDBJ databases">
        <authorList>
            <person name="Sun Q."/>
            <person name="Kim S."/>
        </authorList>
    </citation>
    <scope>NUCLEOTIDE SEQUENCE</scope>
    <source>
        <strain evidence="16">KCTC 12344</strain>
    </source>
</reference>
<keyword evidence="6 16" id="KW-0808">Transferase</keyword>
<keyword evidence="13" id="KW-0479">Metal-binding</keyword>
<evidence type="ECO:0000259" key="14">
    <source>
        <dbReference type="Pfam" id="PF01648"/>
    </source>
</evidence>
<comment type="function">
    <text evidence="1">Involved in the biosynthesis of the siderophore enterobactin (enterochelin), which is a macrocyclic trimeric lactone of N-(2,3-dihydroxybenzoyl)-serine. The serine trilactone serves as a scaffolding for the three catechol functionalities that provide hexadentate coordination for the tightly ligated iron(2+) atoms. Plays an essential role in the assembly of the enterobactin by catalyzing the transfer of the 4'-phosphopantetheine (Ppant) moiety from coenzyme A to the apo-domains of both EntB (ArCP domain) and EntF (PCP domain) to yield their holo-forms which make them competent for the activation of 2,3-dihydroxybenzoate (DHB) and L-serine, respectively.</text>
</comment>
<dbReference type="Pfam" id="PF01648">
    <property type="entry name" value="ACPS"/>
    <property type="match status" value="1"/>
</dbReference>
<reference evidence="16" key="1">
    <citation type="journal article" date="2014" name="Int. J. Syst. Evol. Microbiol.">
        <title>Complete genome sequence of Corynebacterium casei LMG S-19264T (=DSM 44701T), isolated from a smear-ripened cheese.</title>
        <authorList>
            <consortium name="US DOE Joint Genome Institute (JGI-PGF)"/>
            <person name="Walter F."/>
            <person name="Albersmeier A."/>
            <person name="Kalinowski J."/>
            <person name="Ruckert C."/>
        </authorList>
    </citation>
    <scope>NUCLEOTIDE SEQUENCE</scope>
    <source>
        <strain evidence="16">KCTC 12344</strain>
    </source>
</reference>
<evidence type="ECO:0000256" key="12">
    <source>
        <dbReference type="PIRSR" id="PIRSR603542-1"/>
    </source>
</evidence>